<dbReference type="GO" id="GO:0016787">
    <property type="term" value="F:hydrolase activity"/>
    <property type="evidence" value="ECO:0007669"/>
    <property type="project" value="UniProtKB-KW"/>
</dbReference>
<name>A0A7S4SVS2_9STRA</name>
<dbReference type="InterPro" id="IPR000286">
    <property type="entry name" value="HDACs"/>
</dbReference>
<gene>
    <name evidence="4" type="ORF">DBRI00130_LOCUS39886</name>
</gene>
<protein>
    <recommendedName>
        <fullName evidence="3">Histone deacetylase domain-containing protein</fullName>
    </recommendedName>
</protein>
<proteinExistence type="predicted"/>
<dbReference type="Gene3D" id="3.40.800.20">
    <property type="entry name" value="Histone deacetylase domain"/>
    <property type="match status" value="1"/>
</dbReference>
<dbReference type="GO" id="GO:0040029">
    <property type="term" value="P:epigenetic regulation of gene expression"/>
    <property type="evidence" value="ECO:0007669"/>
    <property type="project" value="TreeGrafter"/>
</dbReference>
<dbReference type="PANTHER" id="PTHR10625">
    <property type="entry name" value="HISTONE DEACETYLASE HDAC1-RELATED"/>
    <property type="match status" value="1"/>
</dbReference>
<sequence>MSKYRKVREMLQSKIKNLTQEEQDCVHCEFQISPLATIEELSTTHCPSYIQRFLNGNMTDMEIRNTGFPWSTQGVDRALSSVGGTVAAATFICEALQQRQQQQEEEDNPTTENDTNRNDSSSPPPPIWAAHVAGGTHHAFHDYGEGFCIFSDIAVAANVIRQRYAHLIKRILIIDLDVHQGNGNAVLFQNRNDVMTFSIHCQSNYFSKKEISDLDVEVPAGCNDDTYLATLRHWLSRIEKEGGEYDFVFYQAGVDVLEDDRLGKMSLSKGGVVQRNKLVYDFAKRRNIPMVITMGGGYPKDREDWSSILDAHSNVYFQAHRYISDCCGGDGVKEGEKEDVVESL</sequence>
<dbReference type="PRINTS" id="PR01270">
    <property type="entry name" value="HDASUPER"/>
</dbReference>
<evidence type="ECO:0000259" key="3">
    <source>
        <dbReference type="Pfam" id="PF00850"/>
    </source>
</evidence>
<dbReference type="InterPro" id="IPR023696">
    <property type="entry name" value="Ureohydrolase_dom_sf"/>
</dbReference>
<evidence type="ECO:0000313" key="4">
    <source>
        <dbReference type="EMBL" id="CAE4657664.1"/>
    </source>
</evidence>
<dbReference type="InterPro" id="IPR037138">
    <property type="entry name" value="His_deacetylse_dom_sf"/>
</dbReference>
<keyword evidence="1" id="KW-0378">Hydrolase</keyword>
<dbReference type="EMBL" id="HBNS01055090">
    <property type="protein sequence ID" value="CAE4657664.1"/>
    <property type="molecule type" value="Transcribed_RNA"/>
</dbReference>
<feature type="region of interest" description="Disordered" evidence="2">
    <location>
        <begin position="97"/>
        <end position="127"/>
    </location>
</feature>
<dbReference type="Pfam" id="PF00850">
    <property type="entry name" value="Hist_deacetyl"/>
    <property type="match status" value="1"/>
</dbReference>
<dbReference type="AlphaFoldDB" id="A0A7S4SVS2"/>
<reference evidence="4" key="1">
    <citation type="submission" date="2021-01" db="EMBL/GenBank/DDBJ databases">
        <authorList>
            <person name="Corre E."/>
            <person name="Pelletier E."/>
            <person name="Niang G."/>
            <person name="Scheremetjew M."/>
            <person name="Finn R."/>
            <person name="Kale V."/>
            <person name="Holt S."/>
            <person name="Cochrane G."/>
            <person name="Meng A."/>
            <person name="Brown T."/>
            <person name="Cohen L."/>
        </authorList>
    </citation>
    <scope>NUCLEOTIDE SEQUENCE</scope>
    <source>
        <strain evidence="4">GSO104</strain>
    </source>
</reference>
<dbReference type="InterPro" id="IPR023801">
    <property type="entry name" value="His_deacetylse_dom"/>
</dbReference>
<evidence type="ECO:0000256" key="1">
    <source>
        <dbReference type="ARBA" id="ARBA00022801"/>
    </source>
</evidence>
<accession>A0A7S4SVS2</accession>
<dbReference type="SUPFAM" id="SSF52768">
    <property type="entry name" value="Arginase/deacetylase"/>
    <property type="match status" value="1"/>
</dbReference>
<dbReference type="InterPro" id="IPR044150">
    <property type="entry name" value="HDAC_classIV"/>
</dbReference>
<dbReference type="CDD" id="cd09993">
    <property type="entry name" value="HDAC_classIV"/>
    <property type="match status" value="1"/>
</dbReference>
<organism evidence="4">
    <name type="scientific">Ditylum brightwellii</name>
    <dbReference type="NCBI Taxonomy" id="49249"/>
    <lineage>
        <taxon>Eukaryota</taxon>
        <taxon>Sar</taxon>
        <taxon>Stramenopiles</taxon>
        <taxon>Ochrophyta</taxon>
        <taxon>Bacillariophyta</taxon>
        <taxon>Mediophyceae</taxon>
        <taxon>Lithodesmiophycidae</taxon>
        <taxon>Lithodesmiales</taxon>
        <taxon>Lithodesmiaceae</taxon>
        <taxon>Ditylum</taxon>
    </lineage>
</organism>
<dbReference type="GO" id="GO:0004407">
    <property type="term" value="F:histone deacetylase activity"/>
    <property type="evidence" value="ECO:0007669"/>
    <property type="project" value="InterPro"/>
</dbReference>
<dbReference type="PANTHER" id="PTHR10625:SF19">
    <property type="entry name" value="HISTONE DEACETYLASE 12"/>
    <property type="match status" value="1"/>
</dbReference>
<feature type="domain" description="Histone deacetylase" evidence="3">
    <location>
        <begin position="6"/>
        <end position="301"/>
    </location>
</feature>
<evidence type="ECO:0000256" key="2">
    <source>
        <dbReference type="SAM" id="MobiDB-lite"/>
    </source>
</evidence>